<dbReference type="EMBL" id="MH651171">
    <property type="protein sequence ID" value="AXQ63246.1"/>
    <property type="molecule type" value="Genomic_DNA"/>
</dbReference>
<evidence type="ECO:0000313" key="1">
    <source>
        <dbReference type="EMBL" id="AXQ63246.1"/>
    </source>
</evidence>
<accession>A0A385DUV5</accession>
<dbReference type="KEGG" id="vg:60322101"/>
<reference evidence="1 2" key="1">
    <citation type="submission" date="2018-07" db="EMBL/GenBank/DDBJ databases">
        <authorList>
            <person name="Butch N.M."/>
            <person name="Gantz K.M."/>
            <person name="Lawall C.L."/>
            <person name="Nguyen T.P."/>
            <person name="Will N.J."/>
            <person name="Reilly J.C."/>
            <person name="Williams K.C."/>
            <person name="Merlino C.O."/>
            <person name="McCann M.P."/>
            <person name="Lee-Soety J.Y."/>
            <person name="Garlena R.A."/>
            <person name="Russell D.A."/>
            <person name="Pope W.H."/>
            <person name="Jacobs-Se D."/>
            <person name="Hatfull G.F."/>
        </authorList>
    </citation>
    <scope>NUCLEOTIDE SEQUENCE [LARGE SCALE GENOMIC DNA]</scope>
</reference>
<evidence type="ECO:0000313" key="2">
    <source>
        <dbReference type="Proteomes" id="UP000264365"/>
    </source>
</evidence>
<name>A0A385DUV5_9CAUD</name>
<gene>
    <name evidence="1" type="primary">72</name>
    <name evidence="1" type="ORF">SEA_COLLARD_72</name>
</gene>
<keyword evidence="2" id="KW-1185">Reference proteome</keyword>
<organism evidence="1 2">
    <name type="scientific">Mycobacterium phage Collard</name>
    <dbReference type="NCBI Taxonomy" id="2301704"/>
    <lineage>
        <taxon>Viruses</taxon>
        <taxon>Duplodnaviria</taxon>
        <taxon>Heunggongvirae</taxon>
        <taxon>Uroviricota</taxon>
        <taxon>Caudoviricetes</taxon>
        <taxon>Weiservirinae</taxon>
        <taxon>Kratiovirus</taxon>
        <taxon>Kratiovirus collard</taxon>
    </lineage>
</organism>
<dbReference type="RefSeq" id="YP_009950690.1">
    <property type="nucleotide sequence ID" value="NC_051593.1"/>
</dbReference>
<sequence length="78" mass="8818">MVSAQRLSAKSVRRIERSTGLQIVRAWAHGGYTFEFVTADHEHGTWNKKTGAWSFHTGRVVHYTSCSELFPTDPPEAK</sequence>
<dbReference type="GeneID" id="60322101"/>
<dbReference type="Proteomes" id="UP000264365">
    <property type="component" value="Segment"/>
</dbReference>
<protein>
    <submittedName>
        <fullName evidence="1">Uncharacterized protein</fullName>
    </submittedName>
</protein>
<proteinExistence type="predicted"/>